<evidence type="ECO:0000256" key="7">
    <source>
        <dbReference type="ARBA" id="ARBA00022884"/>
    </source>
</evidence>
<feature type="region of interest" description="Disordered" evidence="11">
    <location>
        <begin position="334"/>
        <end position="483"/>
    </location>
</feature>
<dbReference type="GO" id="GO:0006408">
    <property type="term" value="P:snRNA export from nucleus"/>
    <property type="evidence" value="ECO:0000318"/>
    <property type="project" value="GO_Central"/>
</dbReference>
<dbReference type="Proteomes" id="UP000007110">
    <property type="component" value="Unassembled WGS sequence"/>
</dbReference>
<evidence type="ECO:0000313" key="14">
    <source>
        <dbReference type="Proteomes" id="UP000007110"/>
    </source>
</evidence>
<feature type="compositionally biased region" description="Acidic residues" evidence="11">
    <location>
        <begin position="27"/>
        <end position="41"/>
    </location>
</feature>
<feature type="domain" description="Phosphorylated adapter RNA export protein RNA-binding" evidence="12">
    <location>
        <begin position="253"/>
        <end position="335"/>
    </location>
</feature>
<dbReference type="PANTHER" id="PTHR13135:SF0">
    <property type="entry name" value="PHOSPHORYLATED ADAPTER RNA EXPORT PROTEIN"/>
    <property type="match status" value="1"/>
</dbReference>
<proteinExistence type="inferred from homology"/>
<accession>A0A7M7GFK3</accession>
<feature type="compositionally biased region" description="Basic and acidic residues" evidence="11">
    <location>
        <begin position="65"/>
        <end position="94"/>
    </location>
</feature>
<dbReference type="OrthoDB" id="20573at2759"/>
<dbReference type="GeneID" id="100888756"/>
<evidence type="ECO:0000256" key="2">
    <source>
        <dbReference type="ARBA" id="ARBA00004496"/>
    </source>
</evidence>
<dbReference type="InterPro" id="IPR019385">
    <property type="entry name" value="PHAX_RNA-binding_domain"/>
</dbReference>
<dbReference type="Pfam" id="PF10258">
    <property type="entry name" value="PHAX_RNA-bd"/>
    <property type="match status" value="1"/>
</dbReference>
<dbReference type="AlphaFoldDB" id="A0A7M7GFK3"/>
<evidence type="ECO:0000313" key="13">
    <source>
        <dbReference type="EnsemblMetazoa" id="XP_003723832"/>
    </source>
</evidence>
<keyword evidence="14" id="KW-1185">Reference proteome</keyword>
<evidence type="ECO:0000256" key="3">
    <source>
        <dbReference type="ARBA" id="ARBA00006094"/>
    </source>
</evidence>
<feature type="compositionally biased region" description="Basic and acidic residues" evidence="11">
    <location>
        <begin position="396"/>
        <end position="407"/>
    </location>
</feature>
<feature type="compositionally biased region" description="Polar residues" evidence="11">
    <location>
        <begin position="419"/>
        <end position="434"/>
    </location>
</feature>
<keyword evidence="9" id="KW-0539">Nucleus</keyword>
<feature type="compositionally biased region" description="Basic and acidic residues" evidence="11">
    <location>
        <begin position="183"/>
        <end position="199"/>
    </location>
</feature>
<feature type="compositionally biased region" description="Basic and acidic residues" evidence="11">
    <location>
        <begin position="11"/>
        <end position="26"/>
    </location>
</feature>
<sequence>MASFTHRQATPKKDDGHRGSIRKFESSDEDDSSDQSDSDDEQSWKRQKTTSAKKVSHRMPFSEPTSRRDQQGRGSRFERPDHYRPPRSRDRDGGAGEAGKRRKNNVWGSVAVDQNQEAVEREITHFGVDQVMERDVESYSYKDTEQLPLGVATNIPPEDDVAKGRRLMKAVGENEDDAWLADDSPRHSEEEEELKQPHDDLREKLKKRGSMVADRFRRSNIKNRLGTQSDNIEQVIMMKKVEIDPNAEMKVIAGQVAYSLQEPKRDLILRVVKILGVKKTLELWSKTEEIENDGGMMIMNRSRRRSPGGVFIQMMKLDADVSSETVKDIFSEEKKVEEAERKKKRRHTRKSTALSKEGEDDHHGNKEDEAEMEDLGDGGGGERFEGDGDGEPSGEMDMKDEHGRLDDEPYMNEMGPMPSASSSREAPNMPTGTLKSELPLPQQECTDMKEDSDSMMFPKLGDLPKKNEDSDPEDGEVLDDDDD</sequence>
<evidence type="ECO:0000256" key="5">
    <source>
        <dbReference type="ARBA" id="ARBA00022448"/>
    </source>
</evidence>
<dbReference type="InParanoid" id="A0A7M7GFK3"/>
<dbReference type="GO" id="GO:0005737">
    <property type="term" value="C:cytoplasm"/>
    <property type="evidence" value="ECO:0007669"/>
    <property type="project" value="UniProtKB-SubCell"/>
</dbReference>
<comment type="subcellular location">
    <subcellularLocation>
        <location evidence="2">Cytoplasm</location>
    </subcellularLocation>
    <subcellularLocation>
        <location evidence="1">Nucleus</location>
    </subcellularLocation>
</comment>
<dbReference type="InterPro" id="IPR039047">
    <property type="entry name" value="PHAX"/>
</dbReference>
<dbReference type="OMA" id="EEGCIKK"/>
<evidence type="ECO:0000256" key="9">
    <source>
        <dbReference type="ARBA" id="ARBA00023242"/>
    </source>
</evidence>
<evidence type="ECO:0000259" key="12">
    <source>
        <dbReference type="Pfam" id="PF10258"/>
    </source>
</evidence>
<protein>
    <recommendedName>
        <fullName evidence="4">Phosphorylated adapter RNA export protein</fullName>
    </recommendedName>
    <alternativeName>
        <fullName evidence="10">RNA U small nuclear RNA export adapter protein</fullName>
    </alternativeName>
</protein>
<feature type="region of interest" description="Disordered" evidence="11">
    <location>
        <begin position="173"/>
        <end position="199"/>
    </location>
</feature>
<comment type="similarity">
    <text evidence="3">Belongs to the PHAX family.</text>
</comment>
<name>A0A7M7GFK3_STRPU</name>
<keyword evidence="8" id="KW-0653">Protein transport</keyword>
<dbReference type="InterPro" id="IPR038092">
    <property type="entry name" value="PHAX_RNA-binding_sf"/>
</dbReference>
<evidence type="ECO:0000256" key="10">
    <source>
        <dbReference type="ARBA" id="ARBA00030834"/>
    </source>
</evidence>
<feature type="compositionally biased region" description="Acidic residues" evidence="11">
    <location>
        <begin position="470"/>
        <end position="483"/>
    </location>
</feature>
<dbReference type="RefSeq" id="XP_003723832.2">
    <property type="nucleotide sequence ID" value="XM_003723784.3"/>
</dbReference>
<dbReference type="KEGG" id="spu:100888756"/>
<feature type="compositionally biased region" description="Basic and acidic residues" evidence="11">
    <location>
        <begin position="356"/>
        <end position="367"/>
    </location>
</feature>
<dbReference type="EnsemblMetazoa" id="XM_003723784">
    <property type="protein sequence ID" value="XP_003723832"/>
    <property type="gene ID" value="LOC100888756"/>
</dbReference>
<dbReference type="GO" id="GO:0005634">
    <property type="term" value="C:nucleus"/>
    <property type="evidence" value="ECO:0000318"/>
    <property type="project" value="GO_Central"/>
</dbReference>
<feature type="region of interest" description="Disordered" evidence="11">
    <location>
        <begin position="1"/>
        <end position="113"/>
    </location>
</feature>
<evidence type="ECO:0000256" key="4">
    <source>
        <dbReference type="ARBA" id="ARBA00016856"/>
    </source>
</evidence>
<organism evidence="13 14">
    <name type="scientific">Strongylocentrotus purpuratus</name>
    <name type="common">Purple sea urchin</name>
    <dbReference type="NCBI Taxonomy" id="7668"/>
    <lineage>
        <taxon>Eukaryota</taxon>
        <taxon>Metazoa</taxon>
        <taxon>Echinodermata</taxon>
        <taxon>Eleutherozoa</taxon>
        <taxon>Echinozoa</taxon>
        <taxon>Echinoidea</taxon>
        <taxon>Euechinoidea</taxon>
        <taxon>Echinacea</taxon>
        <taxon>Camarodonta</taxon>
        <taxon>Echinidea</taxon>
        <taxon>Strongylocentrotidae</taxon>
        <taxon>Strongylocentrotus</taxon>
    </lineage>
</organism>
<evidence type="ECO:0000256" key="1">
    <source>
        <dbReference type="ARBA" id="ARBA00004123"/>
    </source>
</evidence>
<evidence type="ECO:0000256" key="6">
    <source>
        <dbReference type="ARBA" id="ARBA00022490"/>
    </source>
</evidence>
<evidence type="ECO:0000256" key="8">
    <source>
        <dbReference type="ARBA" id="ARBA00022927"/>
    </source>
</evidence>
<dbReference type="PANTHER" id="PTHR13135">
    <property type="entry name" value="CYTOSOLIC RESINIFERATOXIN BINDING PROTEIN RBP-26"/>
    <property type="match status" value="1"/>
</dbReference>
<reference evidence="13" key="2">
    <citation type="submission" date="2021-01" db="UniProtKB">
        <authorList>
            <consortium name="EnsemblMetazoa"/>
        </authorList>
    </citation>
    <scope>IDENTIFICATION</scope>
</reference>
<evidence type="ECO:0000256" key="11">
    <source>
        <dbReference type="SAM" id="MobiDB-lite"/>
    </source>
</evidence>
<dbReference type="GO" id="GO:0015031">
    <property type="term" value="P:protein transport"/>
    <property type="evidence" value="ECO:0007669"/>
    <property type="project" value="UniProtKB-KW"/>
</dbReference>
<keyword evidence="5" id="KW-0813">Transport</keyword>
<dbReference type="FunFam" id="1.10.10.1440:FF:000001">
    <property type="entry name" value="phosphorylated adapter RNA export protein-like"/>
    <property type="match status" value="1"/>
</dbReference>
<keyword evidence="7" id="KW-0694">RNA-binding</keyword>
<reference evidence="14" key="1">
    <citation type="submission" date="2015-02" db="EMBL/GenBank/DDBJ databases">
        <title>Genome sequencing for Strongylocentrotus purpuratus.</title>
        <authorList>
            <person name="Murali S."/>
            <person name="Liu Y."/>
            <person name="Vee V."/>
            <person name="English A."/>
            <person name="Wang M."/>
            <person name="Skinner E."/>
            <person name="Han Y."/>
            <person name="Muzny D.M."/>
            <person name="Worley K.C."/>
            <person name="Gibbs R.A."/>
        </authorList>
    </citation>
    <scope>NUCLEOTIDE SEQUENCE</scope>
</reference>
<dbReference type="Gene3D" id="1.10.10.1440">
    <property type="entry name" value="PHAX RNA-binding domain"/>
    <property type="match status" value="1"/>
</dbReference>
<keyword evidence="6" id="KW-0963">Cytoplasm</keyword>
<dbReference type="GO" id="GO:0003723">
    <property type="term" value="F:RNA binding"/>
    <property type="evidence" value="ECO:0007669"/>
    <property type="project" value="UniProtKB-KW"/>
</dbReference>